<evidence type="ECO:0000256" key="3">
    <source>
        <dbReference type="SAM" id="MobiDB-lite"/>
    </source>
</evidence>
<dbReference type="GO" id="GO:0005524">
    <property type="term" value="F:ATP binding"/>
    <property type="evidence" value="ECO:0007669"/>
    <property type="project" value="UniProtKB-KW"/>
</dbReference>
<feature type="compositionally biased region" description="Polar residues" evidence="3">
    <location>
        <begin position="510"/>
        <end position="524"/>
    </location>
</feature>
<dbReference type="PANTHER" id="PTHR14187:SF81">
    <property type="entry name" value="HSP70 FAMILY PROTEIN (AFU_ORTHOLOGUE AFUA_4G14040)"/>
    <property type="match status" value="1"/>
</dbReference>
<keyword evidence="5" id="KW-1185">Reference proteome</keyword>
<dbReference type="GeneID" id="35603004"/>
<dbReference type="InterPro" id="IPR013126">
    <property type="entry name" value="Hsp_70_fam"/>
</dbReference>
<proteinExistence type="predicted"/>
<dbReference type="SUPFAM" id="SSF53067">
    <property type="entry name" value="Actin-like ATPase domain"/>
    <property type="match status" value="2"/>
</dbReference>
<name>A0A2D3V2I1_9PEZI</name>
<dbReference type="EMBL" id="FJUY01000012">
    <property type="protein sequence ID" value="CZT22028.1"/>
    <property type="molecule type" value="Genomic_DNA"/>
</dbReference>
<accession>A0A2D3V2I1</accession>
<dbReference type="AlphaFoldDB" id="A0A2D3V2I1"/>
<organism evidence="4 5">
    <name type="scientific">Ramularia collo-cygni</name>
    <dbReference type="NCBI Taxonomy" id="112498"/>
    <lineage>
        <taxon>Eukaryota</taxon>
        <taxon>Fungi</taxon>
        <taxon>Dikarya</taxon>
        <taxon>Ascomycota</taxon>
        <taxon>Pezizomycotina</taxon>
        <taxon>Dothideomycetes</taxon>
        <taxon>Dothideomycetidae</taxon>
        <taxon>Mycosphaerellales</taxon>
        <taxon>Mycosphaerellaceae</taxon>
        <taxon>Ramularia</taxon>
    </lineage>
</organism>
<gene>
    <name evidence="4" type="ORF">RCC_07897</name>
</gene>
<keyword evidence="1" id="KW-0547">Nucleotide-binding</keyword>
<dbReference type="OrthoDB" id="2963168at2759"/>
<keyword evidence="2" id="KW-0067">ATP-binding</keyword>
<dbReference type="PANTHER" id="PTHR14187">
    <property type="entry name" value="ALPHA KINASE/ELONGATION FACTOR 2 KINASE"/>
    <property type="match status" value="1"/>
</dbReference>
<dbReference type="Pfam" id="PF00012">
    <property type="entry name" value="HSP70"/>
    <property type="match status" value="1"/>
</dbReference>
<dbReference type="GO" id="GO:0140662">
    <property type="term" value="F:ATP-dependent protein folding chaperone"/>
    <property type="evidence" value="ECO:0007669"/>
    <property type="project" value="InterPro"/>
</dbReference>
<sequence>MEGFTWMKLLLDPSETTKFDDPSLGQSEGNGVLARPPGKSAVDLCADYLTEVAIFAYSSLEKRVTRAILEATPIDFWFTVPAVWSDKAKYDTLRAAKMAFKQAGIALHPASRLFLIPEPEAAAIATLSHLTKGASEVQVKPGDSILICDCGGGTVDITSYKINAVLPKLTFEELVVGTGGKCGSTYIDREFIKWMAGKFGPAYTNLSWEKRGPASRFMKDFEGFKRNFKTESSTRCCEAQLFMKGLGDSHYYDADESAVKIHYEDMKIMFDTVVNKIIALLKSQLDAVHAHAGTPVKTIILAGGFGDSNYLNETLRTWCKGVDVKLICPEHPQAAIVRGAALGGLQDIQPTSRRARMHYGIAVSQPFDPVIHQVRDSFADKWDGSPRAGSQIKWSLNKGGIVDRSTQIQFDLTSDVFDDNQASIKHDATVYCSRADAAPRTTYAPSSQVLGVIGLSFRDVNLDDFPVKVINGRNMRRVKATYVVSFGDLGGVLKFSASVGSVEIGNTSFTFDGPGSQQHHTANTEAGDYMPPCAMQ</sequence>
<evidence type="ECO:0000313" key="5">
    <source>
        <dbReference type="Proteomes" id="UP000225277"/>
    </source>
</evidence>
<dbReference type="RefSeq" id="XP_023628917.1">
    <property type="nucleotide sequence ID" value="XM_023773149.1"/>
</dbReference>
<protein>
    <submittedName>
        <fullName evidence="4">Related to hsp70 protein</fullName>
    </submittedName>
</protein>
<feature type="region of interest" description="Disordered" evidence="3">
    <location>
        <begin position="510"/>
        <end position="536"/>
    </location>
</feature>
<dbReference type="InterPro" id="IPR043129">
    <property type="entry name" value="ATPase_NBD"/>
</dbReference>
<dbReference type="Gene3D" id="3.90.640.10">
    <property type="entry name" value="Actin, Chain A, domain 4"/>
    <property type="match status" value="1"/>
</dbReference>
<dbReference type="STRING" id="112498.A0A2D3V2I1"/>
<dbReference type="CDD" id="cd10170">
    <property type="entry name" value="ASKHA_NBD_HSP70"/>
    <property type="match status" value="1"/>
</dbReference>
<dbReference type="Proteomes" id="UP000225277">
    <property type="component" value="Unassembled WGS sequence"/>
</dbReference>
<evidence type="ECO:0000256" key="1">
    <source>
        <dbReference type="ARBA" id="ARBA00022741"/>
    </source>
</evidence>
<evidence type="ECO:0000313" key="4">
    <source>
        <dbReference type="EMBL" id="CZT22028.1"/>
    </source>
</evidence>
<evidence type="ECO:0000256" key="2">
    <source>
        <dbReference type="ARBA" id="ARBA00022840"/>
    </source>
</evidence>
<dbReference type="Gene3D" id="3.30.420.40">
    <property type="match status" value="2"/>
</dbReference>
<reference evidence="4 5" key="1">
    <citation type="submission" date="2016-03" db="EMBL/GenBank/DDBJ databases">
        <authorList>
            <person name="Ploux O."/>
        </authorList>
    </citation>
    <scope>NUCLEOTIDE SEQUENCE [LARGE SCALE GENOMIC DNA]</scope>
    <source>
        <strain evidence="4 5">URUG2</strain>
    </source>
</reference>